<sequence length="165" mass="18190">ARNTSWCSHHRADGLHLFPVPALQLHGDGERGPDDQPVGAAAAAGAVPARRRRLPARGAGPGQPGGVRRELLQERQGRRRRAGVRPAAVGRRRDAGRRAELRRQRQGALRPPVQLRVPQGHGQDEQHRRQDRQPGRDQEEVLQVQLGAVAQSTVNFVIDRVTCPE</sequence>
<evidence type="ECO:0000256" key="1">
    <source>
        <dbReference type="SAM" id="MobiDB-lite"/>
    </source>
</evidence>
<reference evidence="3" key="2">
    <citation type="journal article" date="2008" name="Nucleic Acids Res.">
        <title>The rice annotation project database (RAP-DB): 2008 update.</title>
        <authorList>
            <consortium name="The rice annotation project (RAP)"/>
        </authorList>
    </citation>
    <scope>GENOME REANNOTATION</scope>
    <source>
        <strain evidence="3">cv. Nipponbare</strain>
    </source>
</reference>
<feature type="compositionally biased region" description="Low complexity" evidence="1">
    <location>
        <begin position="37"/>
        <end position="48"/>
    </location>
</feature>
<name>Q0JQB0_ORYSJ</name>
<proteinExistence type="predicted"/>
<feature type="compositionally biased region" description="Basic and acidic residues" evidence="1">
    <location>
        <begin position="122"/>
        <end position="139"/>
    </location>
</feature>
<protein>
    <submittedName>
        <fullName evidence="2">Os01g0172600 protein</fullName>
    </submittedName>
</protein>
<accession>Q0JQB0</accession>
<gene>
    <name evidence="2" type="ordered locus">Os01g0172600</name>
</gene>
<organism evidence="2 3">
    <name type="scientific">Oryza sativa subsp. japonica</name>
    <name type="common">Rice</name>
    <dbReference type="NCBI Taxonomy" id="39947"/>
    <lineage>
        <taxon>Eukaryota</taxon>
        <taxon>Viridiplantae</taxon>
        <taxon>Streptophyta</taxon>
        <taxon>Embryophyta</taxon>
        <taxon>Tracheophyta</taxon>
        <taxon>Spermatophyta</taxon>
        <taxon>Magnoliopsida</taxon>
        <taxon>Liliopsida</taxon>
        <taxon>Poales</taxon>
        <taxon>Poaceae</taxon>
        <taxon>BOP clade</taxon>
        <taxon>Oryzoideae</taxon>
        <taxon>Oryzeae</taxon>
        <taxon>Oryzinae</taxon>
        <taxon>Oryza</taxon>
        <taxon>Oryza sativa</taxon>
    </lineage>
</organism>
<dbReference type="KEGG" id="dosa:Os01g0172600"/>
<dbReference type="EMBL" id="AP008207">
    <property type="protein sequence ID" value="BAF04068.1"/>
    <property type="molecule type" value="Genomic_DNA"/>
</dbReference>
<reference evidence="2 3" key="1">
    <citation type="journal article" date="2005" name="Nature">
        <title>The map-based sequence of the rice genome.</title>
        <authorList>
            <consortium name="International rice genome sequencing project (IRGSP)"/>
            <person name="Matsumoto T."/>
            <person name="Wu J."/>
            <person name="Kanamori H."/>
            <person name="Katayose Y."/>
            <person name="Fujisawa M."/>
            <person name="Namiki N."/>
            <person name="Mizuno H."/>
            <person name="Yamamoto K."/>
            <person name="Antonio B.A."/>
            <person name="Baba T."/>
            <person name="Sakata K."/>
            <person name="Nagamura Y."/>
            <person name="Aoki H."/>
            <person name="Arikawa K."/>
            <person name="Arita K."/>
            <person name="Bito T."/>
            <person name="Chiden Y."/>
            <person name="Fujitsuka N."/>
            <person name="Fukunaka R."/>
            <person name="Hamada M."/>
            <person name="Harada C."/>
            <person name="Hayashi A."/>
            <person name="Hijishita S."/>
            <person name="Honda M."/>
            <person name="Hosokawa S."/>
            <person name="Ichikawa Y."/>
            <person name="Idonuma A."/>
            <person name="Iijima M."/>
            <person name="Ikeda M."/>
            <person name="Ikeno M."/>
            <person name="Ito K."/>
            <person name="Ito S."/>
            <person name="Ito T."/>
            <person name="Ito Y."/>
            <person name="Ito Y."/>
            <person name="Iwabuchi A."/>
            <person name="Kamiya K."/>
            <person name="Karasawa W."/>
            <person name="Kurita K."/>
            <person name="Katagiri S."/>
            <person name="Kikuta A."/>
            <person name="Kobayashi H."/>
            <person name="Kobayashi N."/>
            <person name="Machita K."/>
            <person name="Maehara T."/>
            <person name="Masukawa M."/>
            <person name="Mizubayashi T."/>
            <person name="Mukai Y."/>
            <person name="Nagasaki H."/>
            <person name="Nagata Y."/>
            <person name="Naito S."/>
            <person name="Nakashima M."/>
            <person name="Nakama Y."/>
            <person name="Nakamichi Y."/>
            <person name="Nakamura M."/>
            <person name="Meguro A."/>
            <person name="Negishi M."/>
            <person name="Ohta I."/>
            <person name="Ohta T."/>
            <person name="Okamoto M."/>
            <person name="Ono N."/>
            <person name="Saji S."/>
            <person name="Sakaguchi M."/>
            <person name="Sakai K."/>
            <person name="Shibata M."/>
            <person name="Shimokawa T."/>
            <person name="Song J."/>
            <person name="Takazaki Y."/>
            <person name="Terasawa K."/>
            <person name="Tsugane M."/>
            <person name="Tsuji K."/>
            <person name="Ueda S."/>
            <person name="Waki K."/>
            <person name="Yamagata H."/>
            <person name="Yamamoto M."/>
            <person name="Yamamoto S."/>
            <person name="Yamane H."/>
            <person name="Yoshiki S."/>
            <person name="Yoshihara R."/>
            <person name="Yukawa K."/>
            <person name="Zhong H."/>
            <person name="Yano M."/>
            <person name="Yuan Q."/>
            <person name="Ouyang S."/>
            <person name="Liu J."/>
            <person name="Jones K.M."/>
            <person name="Gansberger K."/>
            <person name="Moffat K."/>
            <person name="Hill J."/>
            <person name="Bera J."/>
            <person name="Fadrosh D."/>
            <person name="Jin S."/>
            <person name="Johri S."/>
            <person name="Kim M."/>
            <person name="Overton L."/>
            <person name="Reardon M."/>
            <person name="Tsitrin T."/>
            <person name="Vuong H."/>
            <person name="Weaver B."/>
            <person name="Ciecko A."/>
            <person name="Tallon L."/>
            <person name="Jackson J."/>
            <person name="Pai G."/>
            <person name="Aken S.V."/>
            <person name="Utterback T."/>
            <person name="Reidmuller S."/>
            <person name="Feldblyum T."/>
            <person name="Hsiao J."/>
            <person name="Zismann V."/>
            <person name="Iobst S."/>
            <person name="de Vazeille A.R."/>
            <person name="Buell C.R."/>
            <person name="Ying K."/>
            <person name="Li Y."/>
            <person name="Lu T."/>
            <person name="Huang Y."/>
            <person name="Zhao Q."/>
            <person name="Feng Q."/>
            <person name="Zhang L."/>
            <person name="Zhu J."/>
            <person name="Weng Q."/>
            <person name="Mu J."/>
            <person name="Lu Y."/>
            <person name="Fan D."/>
            <person name="Liu Y."/>
            <person name="Guan J."/>
            <person name="Zhang Y."/>
            <person name="Yu S."/>
            <person name="Liu X."/>
            <person name="Zhang Y."/>
            <person name="Hong G."/>
            <person name="Han B."/>
            <person name="Choisne N."/>
            <person name="Demange N."/>
            <person name="Orjeda G."/>
            <person name="Samain S."/>
            <person name="Cattolico L."/>
            <person name="Pelletier E."/>
            <person name="Couloux A."/>
            <person name="Segurens B."/>
            <person name="Wincker P."/>
            <person name="D'Hont A."/>
            <person name="Scarpelli C."/>
            <person name="Weissenbach J."/>
            <person name="Salanoubat M."/>
            <person name="Quetier F."/>
            <person name="Yu Y."/>
            <person name="Kim H.R."/>
            <person name="Rambo T."/>
            <person name="Currie J."/>
            <person name="Collura K."/>
            <person name="Luo M."/>
            <person name="Yang T."/>
            <person name="Ammiraju J.S.S."/>
            <person name="Engler F."/>
            <person name="Soderlund C."/>
            <person name="Wing R.A."/>
            <person name="Palmer L.E."/>
            <person name="de la Bastide M."/>
            <person name="Spiegel L."/>
            <person name="Nascimento L."/>
            <person name="Zutavern T."/>
            <person name="O'Shaughnessy A."/>
            <person name="Dike S."/>
            <person name="Dedhia N."/>
            <person name="Preston R."/>
            <person name="Balija V."/>
            <person name="McCombie W.R."/>
            <person name="Chow T."/>
            <person name="Chen H."/>
            <person name="Chung M."/>
            <person name="Chen C."/>
            <person name="Shaw J."/>
            <person name="Wu H."/>
            <person name="Hsiao K."/>
            <person name="Chao Y."/>
            <person name="Chu M."/>
            <person name="Cheng C."/>
            <person name="Hour A."/>
            <person name="Lee P."/>
            <person name="Lin S."/>
            <person name="Lin Y."/>
            <person name="Liou J."/>
            <person name="Liu S."/>
            <person name="Hsing Y."/>
            <person name="Raghuvanshi S."/>
            <person name="Mohanty A."/>
            <person name="Bharti A.K."/>
            <person name="Gaur A."/>
            <person name="Gupta V."/>
            <person name="Kumar D."/>
            <person name="Ravi V."/>
            <person name="Vij S."/>
            <person name="Kapur A."/>
            <person name="Khurana P."/>
            <person name="Khurana P."/>
            <person name="Khurana J.P."/>
            <person name="Tyagi A.K."/>
            <person name="Gaikwad K."/>
            <person name="Singh A."/>
            <person name="Dalal V."/>
            <person name="Srivastava S."/>
            <person name="Dixit A."/>
            <person name="Pal A.K."/>
            <person name="Ghazi I.A."/>
            <person name="Yadav M."/>
            <person name="Pandit A."/>
            <person name="Bhargava A."/>
            <person name="Sureshbabu K."/>
            <person name="Batra K."/>
            <person name="Sharma T.R."/>
            <person name="Mohapatra T."/>
            <person name="Singh N.K."/>
            <person name="Messing J."/>
            <person name="Nelson A.B."/>
            <person name="Fuks G."/>
            <person name="Kavchok S."/>
            <person name="Keizer G."/>
            <person name="Linton E."/>
            <person name="Llaca V."/>
            <person name="Song R."/>
            <person name="Tanyolac B."/>
            <person name="Young S."/>
            <person name="Ho-Il K."/>
            <person name="Hahn J.H."/>
            <person name="Sangsakoo G."/>
            <person name="Vanavichit A."/>
            <person name="de Mattos Luiz.A.T."/>
            <person name="Zimmer P.D."/>
            <person name="Malone G."/>
            <person name="Dellagostin O."/>
            <person name="de Oliveira A.C."/>
            <person name="Bevan M."/>
            <person name="Bancroft I."/>
            <person name="Minx P."/>
            <person name="Cordum H."/>
            <person name="Wilson R."/>
            <person name="Cheng Z."/>
            <person name="Jin W."/>
            <person name="Jiang J."/>
            <person name="Leong S.A."/>
            <person name="Iwama H."/>
            <person name="Gojobori T."/>
            <person name="Itoh T."/>
            <person name="Niimura Y."/>
            <person name="Fujii Y."/>
            <person name="Habara T."/>
            <person name="Sakai H."/>
            <person name="Sato Y."/>
            <person name="Wilson G."/>
            <person name="Kumar K."/>
            <person name="McCouch S."/>
            <person name="Juretic N."/>
            <person name="Hoen D."/>
            <person name="Wright S."/>
            <person name="Bruskiewich R."/>
            <person name="Bureau T."/>
            <person name="Miyao A."/>
            <person name="Hirochika H."/>
            <person name="Nishikawa T."/>
            <person name="Kadowaki K."/>
            <person name="Sugiura M."/>
            <person name="Burr B."/>
            <person name="Sasaki T."/>
        </authorList>
    </citation>
    <scope>NUCLEOTIDE SEQUENCE [LARGE SCALE GENOMIC DNA]</scope>
    <source>
        <strain evidence="3">cv. Nipponbare</strain>
    </source>
</reference>
<evidence type="ECO:0000313" key="2">
    <source>
        <dbReference type="EMBL" id="BAF04068.1"/>
    </source>
</evidence>
<feature type="region of interest" description="Disordered" evidence="1">
    <location>
        <begin position="26"/>
        <end position="139"/>
    </location>
</feature>
<dbReference type="Proteomes" id="UP000000763">
    <property type="component" value="Chromosome 1"/>
</dbReference>
<feature type="non-terminal residue" evidence="2">
    <location>
        <position position="1"/>
    </location>
</feature>
<feature type="compositionally biased region" description="Basic and acidic residues" evidence="1">
    <location>
        <begin position="91"/>
        <end position="103"/>
    </location>
</feature>
<feature type="compositionally biased region" description="Basic and acidic residues" evidence="1">
    <location>
        <begin position="67"/>
        <end position="76"/>
    </location>
</feature>
<evidence type="ECO:0000313" key="3">
    <source>
        <dbReference type="Proteomes" id="UP000000763"/>
    </source>
</evidence>
<dbReference type="AlphaFoldDB" id="Q0JQB0"/>